<feature type="compositionally biased region" description="Polar residues" evidence="1">
    <location>
        <begin position="32"/>
        <end position="41"/>
    </location>
</feature>
<feature type="region of interest" description="Disordered" evidence="1">
    <location>
        <begin position="32"/>
        <end position="53"/>
    </location>
</feature>
<evidence type="ECO:0000256" key="1">
    <source>
        <dbReference type="SAM" id="MobiDB-lite"/>
    </source>
</evidence>
<organism evidence="2 3">
    <name type="scientific">Flemingia macrophylla</name>
    <dbReference type="NCBI Taxonomy" id="520843"/>
    <lineage>
        <taxon>Eukaryota</taxon>
        <taxon>Viridiplantae</taxon>
        <taxon>Streptophyta</taxon>
        <taxon>Embryophyta</taxon>
        <taxon>Tracheophyta</taxon>
        <taxon>Spermatophyta</taxon>
        <taxon>Magnoliopsida</taxon>
        <taxon>eudicotyledons</taxon>
        <taxon>Gunneridae</taxon>
        <taxon>Pentapetalae</taxon>
        <taxon>rosids</taxon>
        <taxon>fabids</taxon>
        <taxon>Fabales</taxon>
        <taxon>Fabaceae</taxon>
        <taxon>Papilionoideae</taxon>
        <taxon>50 kb inversion clade</taxon>
        <taxon>NPAAA clade</taxon>
        <taxon>indigoferoid/millettioid clade</taxon>
        <taxon>Phaseoleae</taxon>
        <taxon>Flemingia</taxon>
    </lineage>
</organism>
<proteinExistence type="predicted"/>
<protein>
    <submittedName>
        <fullName evidence="2">Uncharacterized protein</fullName>
    </submittedName>
</protein>
<accession>A0ABD1LGQ4</accession>
<evidence type="ECO:0000313" key="3">
    <source>
        <dbReference type="Proteomes" id="UP001603857"/>
    </source>
</evidence>
<reference evidence="2 3" key="1">
    <citation type="submission" date="2024-08" db="EMBL/GenBank/DDBJ databases">
        <title>Insights into the chromosomal genome structure of Flemingia macrophylla.</title>
        <authorList>
            <person name="Ding Y."/>
            <person name="Zhao Y."/>
            <person name="Bi W."/>
            <person name="Wu M."/>
            <person name="Zhao G."/>
            <person name="Gong Y."/>
            <person name="Li W."/>
            <person name="Zhang P."/>
        </authorList>
    </citation>
    <scope>NUCLEOTIDE SEQUENCE [LARGE SCALE GENOMIC DNA]</scope>
    <source>
        <strain evidence="2">DYQJB</strain>
        <tissue evidence="2">Leaf</tissue>
    </source>
</reference>
<evidence type="ECO:0000313" key="2">
    <source>
        <dbReference type="EMBL" id="KAL2322666.1"/>
    </source>
</evidence>
<comment type="caution">
    <text evidence="2">The sequence shown here is derived from an EMBL/GenBank/DDBJ whole genome shotgun (WGS) entry which is preliminary data.</text>
</comment>
<dbReference type="AlphaFoldDB" id="A0ABD1LGQ4"/>
<keyword evidence="3" id="KW-1185">Reference proteome</keyword>
<dbReference type="EMBL" id="JBGMDY010000009">
    <property type="protein sequence ID" value="KAL2322666.1"/>
    <property type="molecule type" value="Genomic_DNA"/>
</dbReference>
<dbReference type="Proteomes" id="UP001603857">
    <property type="component" value="Unassembled WGS sequence"/>
</dbReference>
<name>A0ABD1LGQ4_9FABA</name>
<sequence length="53" mass="6083">MHLLQDFPPSEMLTMDHIFPPPRRVVLVHNDNQFNNSNPRKTCSALLPARGTQ</sequence>
<gene>
    <name evidence="2" type="ORF">Fmac_027045</name>
</gene>